<organism evidence="3 4">
    <name type="scientific">Variovorax paradoxus</name>
    <dbReference type="NCBI Taxonomy" id="34073"/>
    <lineage>
        <taxon>Bacteria</taxon>
        <taxon>Pseudomonadati</taxon>
        <taxon>Pseudomonadota</taxon>
        <taxon>Betaproteobacteria</taxon>
        <taxon>Burkholderiales</taxon>
        <taxon>Comamonadaceae</taxon>
        <taxon>Variovorax</taxon>
    </lineage>
</organism>
<dbReference type="SUPFAM" id="SSF46785">
    <property type="entry name" value="Winged helix' DNA-binding domain"/>
    <property type="match status" value="1"/>
</dbReference>
<evidence type="ECO:0000313" key="3">
    <source>
        <dbReference type="EMBL" id="QFZ83962.1"/>
    </source>
</evidence>
<name>A0A5Q0M693_VARPD</name>
<dbReference type="PROSITE" id="PS50995">
    <property type="entry name" value="HTH_MARR_2"/>
    <property type="match status" value="1"/>
</dbReference>
<protein>
    <submittedName>
        <fullName evidence="3">MarR family transcriptional regulator</fullName>
    </submittedName>
</protein>
<proteinExistence type="predicted"/>
<dbReference type="InterPro" id="IPR036388">
    <property type="entry name" value="WH-like_DNA-bd_sf"/>
</dbReference>
<dbReference type="GO" id="GO:0006950">
    <property type="term" value="P:response to stress"/>
    <property type="evidence" value="ECO:0007669"/>
    <property type="project" value="TreeGrafter"/>
</dbReference>
<dbReference type="Proteomes" id="UP000326780">
    <property type="component" value="Chromosome"/>
</dbReference>
<gene>
    <name evidence="3" type="ORF">GFK26_14970</name>
</gene>
<dbReference type="AlphaFoldDB" id="A0A5Q0M693"/>
<accession>A0A5Q0M693</accession>
<evidence type="ECO:0000256" key="1">
    <source>
        <dbReference type="SAM" id="MobiDB-lite"/>
    </source>
</evidence>
<reference evidence="3 4" key="1">
    <citation type="submission" date="2019-10" db="EMBL/GenBank/DDBJ databases">
        <title>Complete genome sequence of Variovorax paradoxus 5C-2.</title>
        <authorList>
            <person name="Gogoleva N.E."/>
            <person name="Balkin A.S."/>
        </authorList>
    </citation>
    <scope>NUCLEOTIDE SEQUENCE [LARGE SCALE GENOMIC DNA]</scope>
    <source>
        <strain evidence="3 4">5C-2</strain>
    </source>
</reference>
<dbReference type="InterPro" id="IPR036390">
    <property type="entry name" value="WH_DNA-bd_sf"/>
</dbReference>
<feature type="compositionally biased region" description="Basic residues" evidence="1">
    <location>
        <begin position="171"/>
        <end position="182"/>
    </location>
</feature>
<evidence type="ECO:0000313" key="4">
    <source>
        <dbReference type="Proteomes" id="UP000326780"/>
    </source>
</evidence>
<evidence type="ECO:0000259" key="2">
    <source>
        <dbReference type="PROSITE" id="PS50995"/>
    </source>
</evidence>
<dbReference type="SMART" id="SM00347">
    <property type="entry name" value="HTH_MARR"/>
    <property type="match status" value="1"/>
</dbReference>
<dbReference type="PANTHER" id="PTHR33164:SF43">
    <property type="entry name" value="HTH-TYPE TRANSCRIPTIONAL REPRESSOR YETL"/>
    <property type="match status" value="1"/>
</dbReference>
<dbReference type="EMBL" id="CP045644">
    <property type="protein sequence ID" value="QFZ83962.1"/>
    <property type="molecule type" value="Genomic_DNA"/>
</dbReference>
<dbReference type="InterPro" id="IPR039422">
    <property type="entry name" value="MarR/SlyA-like"/>
</dbReference>
<feature type="domain" description="HTH marR-type" evidence="2">
    <location>
        <begin position="25"/>
        <end position="158"/>
    </location>
</feature>
<feature type="region of interest" description="Disordered" evidence="1">
    <location>
        <begin position="167"/>
        <end position="189"/>
    </location>
</feature>
<dbReference type="InterPro" id="IPR000835">
    <property type="entry name" value="HTH_MarR-typ"/>
</dbReference>
<dbReference type="Pfam" id="PF12802">
    <property type="entry name" value="MarR_2"/>
    <property type="match status" value="1"/>
</dbReference>
<dbReference type="PANTHER" id="PTHR33164">
    <property type="entry name" value="TRANSCRIPTIONAL REGULATOR, MARR FAMILY"/>
    <property type="match status" value="1"/>
</dbReference>
<dbReference type="Gene3D" id="1.10.10.10">
    <property type="entry name" value="Winged helix-like DNA-binding domain superfamily/Winged helix DNA-binding domain"/>
    <property type="match status" value="1"/>
</dbReference>
<dbReference type="GO" id="GO:0003700">
    <property type="term" value="F:DNA-binding transcription factor activity"/>
    <property type="evidence" value="ECO:0007669"/>
    <property type="project" value="InterPro"/>
</dbReference>
<sequence length="189" mass="20757">MPRTKTPSARKNASKPAAGDVINLDNYAPAYLTWIANKLSSGASQAYLAAFDVGIESWRVLVLLAIEGSISAQKACGIIGMDKASMSRCFKTMQARGFIELSLDPQDGRARIATLTPAGRAVHDQIRDIAMERERAFLSVLSAAERKVLLDLLRRLHENLPAVEAATRDHFSRHHPHALQRRGPKDSES</sequence>